<protein>
    <submittedName>
        <fullName evidence="2">Uncharacterized protein</fullName>
    </submittedName>
</protein>
<reference evidence="2 3" key="1">
    <citation type="journal article" date="2021" name="Hortic Res">
        <title>Chromosome-scale assembly of the Dendrobium chrysotoxum genome enhances the understanding of orchid evolution.</title>
        <authorList>
            <person name="Zhang Y."/>
            <person name="Zhang G.Q."/>
            <person name="Zhang D."/>
            <person name="Liu X.D."/>
            <person name="Xu X.Y."/>
            <person name="Sun W.H."/>
            <person name="Yu X."/>
            <person name="Zhu X."/>
            <person name="Wang Z.W."/>
            <person name="Zhao X."/>
            <person name="Zhong W.Y."/>
            <person name="Chen H."/>
            <person name="Yin W.L."/>
            <person name="Huang T."/>
            <person name="Niu S.C."/>
            <person name="Liu Z.J."/>
        </authorList>
    </citation>
    <scope>NUCLEOTIDE SEQUENCE [LARGE SCALE GENOMIC DNA]</scope>
    <source>
        <strain evidence="2">Lindl</strain>
    </source>
</reference>
<proteinExistence type="predicted"/>
<dbReference type="InterPro" id="IPR025886">
    <property type="entry name" value="PP2-like"/>
</dbReference>
<evidence type="ECO:0000256" key="1">
    <source>
        <dbReference type="SAM" id="MobiDB-lite"/>
    </source>
</evidence>
<dbReference type="InterPro" id="IPR052147">
    <property type="entry name" value="PP2-like/Lectin"/>
</dbReference>
<feature type="region of interest" description="Disordered" evidence="1">
    <location>
        <begin position="1"/>
        <end position="22"/>
    </location>
</feature>
<dbReference type="PANTHER" id="PTHR48478:SF1">
    <property type="entry name" value="LECTIN-LIKE"/>
    <property type="match status" value="1"/>
</dbReference>
<sequence length="199" mass="22877">MAPQDKRLLPGPSELGGLPPNGTTKLRLWPEPDEFFKMDKNEIHISSRAMRITWGNDSRFWQWTNLSKDESCFGLGAELIQVNWLEVVSLLDLAKIHLDSMKNYEVIYIVKFKVDAFGWHSCPIIFEVSTSDGKKSRRSEILDYYKKNGQNWQEIYGGEFSLASSNLMGKVEFSMKEVKTDWWKGGIVLEGIKIRPKVA</sequence>
<keyword evidence="3" id="KW-1185">Reference proteome</keyword>
<dbReference type="GO" id="GO:0030246">
    <property type="term" value="F:carbohydrate binding"/>
    <property type="evidence" value="ECO:0007669"/>
    <property type="project" value="InterPro"/>
</dbReference>
<organism evidence="2 3">
    <name type="scientific">Dendrobium chrysotoxum</name>
    <name type="common">Orchid</name>
    <dbReference type="NCBI Taxonomy" id="161865"/>
    <lineage>
        <taxon>Eukaryota</taxon>
        <taxon>Viridiplantae</taxon>
        <taxon>Streptophyta</taxon>
        <taxon>Embryophyta</taxon>
        <taxon>Tracheophyta</taxon>
        <taxon>Spermatophyta</taxon>
        <taxon>Magnoliopsida</taxon>
        <taxon>Liliopsida</taxon>
        <taxon>Asparagales</taxon>
        <taxon>Orchidaceae</taxon>
        <taxon>Epidendroideae</taxon>
        <taxon>Malaxideae</taxon>
        <taxon>Dendrobiinae</taxon>
        <taxon>Dendrobium</taxon>
    </lineage>
</organism>
<accession>A0AAV7GI51</accession>
<feature type="compositionally biased region" description="Low complexity" evidence="1">
    <location>
        <begin position="9"/>
        <end position="22"/>
    </location>
</feature>
<evidence type="ECO:0000313" key="3">
    <source>
        <dbReference type="Proteomes" id="UP000775213"/>
    </source>
</evidence>
<dbReference type="Proteomes" id="UP000775213">
    <property type="component" value="Unassembled WGS sequence"/>
</dbReference>
<dbReference type="AlphaFoldDB" id="A0AAV7GI51"/>
<name>A0AAV7GI51_DENCH</name>
<evidence type="ECO:0000313" key="2">
    <source>
        <dbReference type="EMBL" id="KAH0455465.1"/>
    </source>
</evidence>
<dbReference type="EMBL" id="JAGFBR010000014">
    <property type="protein sequence ID" value="KAH0455465.1"/>
    <property type="molecule type" value="Genomic_DNA"/>
</dbReference>
<comment type="caution">
    <text evidence="2">The sequence shown here is derived from an EMBL/GenBank/DDBJ whole genome shotgun (WGS) entry which is preliminary data.</text>
</comment>
<dbReference type="PANTHER" id="PTHR48478">
    <property type="entry name" value="LECTIN-LIKE"/>
    <property type="match status" value="1"/>
</dbReference>
<gene>
    <name evidence="2" type="ORF">IEQ34_015497</name>
</gene>
<dbReference type="Pfam" id="PF14299">
    <property type="entry name" value="PP2"/>
    <property type="match status" value="1"/>
</dbReference>